<dbReference type="EMBL" id="JBCEWA010000001">
    <property type="protein sequence ID" value="MEL5986992.1"/>
    <property type="molecule type" value="Genomic_DNA"/>
</dbReference>
<dbReference type="PANTHER" id="PTHR43279">
    <property type="entry name" value="CATECHOL-2,3-DIOXYGENASE"/>
    <property type="match status" value="1"/>
</dbReference>
<dbReference type="RefSeq" id="WP_087682425.1">
    <property type="nucleotide sequence ID" value="NZ_JALKQX010000001.1"/>
</dbReference>
<name>A0ABU9LJE5_9BACL</name>
<dbReference type="InterPro" id="IPR037523">
    <property type="entry name" value="VOC_core"/>
</dbReference>
<dbReference type="PROSITE" id="PS51819">
    <property type="entry name" value="VOC"/>
    <property type="match status" value="2"/>
</dbReference>
<gene>
    <name evidence="2" type="ORF">AAF454_00985</name>
</gene>
<comment type="caution">
    <text evidence="2">The sequence shown here is derived from an EMBL/GenBank/DDBJ whole genome shotgun (WGS) entry which is preliminary data.</text>
</comment>
<reference evidence="2 3" key="1">
    <citation type="submission" date="2024-04" db="EMBL/GenBank/DDBJ databases">
        <authorList>
            <person name="Wu Y.S."/>
            <person name="Zhang L."/>
        </authorList>
    </citation>
    <scope>NUCLEOTIDE SEQUENCE [LARGE SCALE GENOMIC DNA]</scope>
    <source>
        <strain evidence="2 3">KG-01</strain>
    </source>
</reference>
<evidence type="ECO:0000313" key="3">
    <source>
        <dbReference type="Proteomes" id="UP001398420"/>
    </source>
</evidence>
<protein>
    <submittedName>
        <fullName evidence="2">VOC family protein</fullName>
    </submittedName>
</protein>
<dbReference type="Proteomes" id="UP001398420">
    <property type="component" value="Unassembled WGS sequence"/>
</dbReference>
<dbReference type="InterPro" id="IPR029068">
    <property type="entry name" value="Glyas_Bleomycin-R_OHBP_Dase"/>
</dbReference>
<accession>A0ABU9LJE5</accession>
<dbReference type="SUPFAM" id="SSF54593">
    <property type="entry name" value="Glyoxalase/Bleomycin resistance protein/Dihydroxybiphenyl dioxygenase"/>
    <property type="match status" value="1"/>
</dbReference>
<organism evidence="2 3">
    <name type="scientific">Kurthia gibsonii</name>
    <dbReference type="NCBI Taxonomy" id="33946"/>
    <lineage>
        <taxon>Bacteria</taxon>
        <taxon>Bacillati</taxon>
        <taxon>Bacillota</taxon>
        <taxon>Bacilli</taxon>
        <taxon>Bacillales</taxon>
        <taxon>Caryophanaceae</taxon>
        <taxon>Kurthia</taxon>
    </lineage>
</organism>
<dbReference type="Pfam" id="PF00903">
    <property type="entry name" value="Glyoxalase"/>
    <property type="match status" value="2"/>
</dbReference>
<dbReference type="PANTHER" id="PTHR43279:SF1">
    <property type="entry name" value="CATECHOL-2,3-DIOXYGENASE"/>
    <property type="match status" value="1"/>
</dbReference>
<sequence length="303" mass="34626">METFKLDEQTIIERVVLKVKDLTRQIAFYERVVGLKCIKRTQEEAFLGIDNHILIEMRKVAEKEQPSKGTGLFHFALLLPSREAFATKFFHILQNKEPIDSPEEQVKVLPHFDKIIPISRLDSASDHGYNESFYIHDLEGNGIEIYADRPQIQWGNHERGVNHPLNFKELAPLADFTTDGGLPLGTVIGHVHLRLDRMEECVDFYTDILGFELKELEEHVFFVSSSDYHHQLAGNIWSGSDITHPVAMHTGLHHIVLALPTEDALQKAKDHIKQFILMQEATNGFFVKDPSGNVILLKVKEIM</sequence>
<dbReference type="Gene3D" id="3.10.180.10">
    <property type="entry name" value="2,3-Dihydroxybiphenyl 1,2-Dioxygenase, domain 1"/>
    <property type="match status" value="2"/>
</dbReference>
<evidence type="ECO:0000313" key="2">
    <source>
        <dbReference type="EMBL" id="MEL5986992.1"/>
    </source>
</evidence>
<evidence type="ECO:0000259" key="1">
    <source>
        <dbReference type="PROSITE" id="PS51819"/>
    </source>
</evidence>
<proteinExistence type="predicted"/>
<feature type="domain" description="VOC" evidence="1">
    <location>
        <begin position="11"/>
        <end position="148"/>
    </location>
</feature>
<dbReference type="InterPro" id="IPR004360">
    <property type="entry name" value="Glyas_Fos-R_dOase_dom"/>
</dbReference>
<feature type="domain" description="VOC" evidence="1">
    <location>
        <begin position="187"/>
        <end position="300"/>
    </location>
</feature>
<keyword evidence="3" id="KW-1185">Reference proteome</keyword>